<keyword evidence="1" id="KW-0472">Membrane</keyword>
<dbReference type="STRING" id="240015.ACP_2428"/>
<keyword evidence="1" id="KW-1133">Transmembrane helix</keyword>
<dbReference type="Proteomes" id="UP000002207">
    <property type="component" value="Chromosome"/>
</dbReference>
<protein>
    <submittedName>
        <fullName evidence="2">Uncharacterized protein</fullName>
    </submittedName>
</protein>
<evidence type="ECO:0000313" key="2">
    <source>
        <dbReference type="EMBL" id="ACO33851.1"/>
    </source>
</evidence>
<evidence type="ECO:0000256" key="1">
    <source>
        <dbReference type="SAM" id="Phobius"/>
    </source>
</evidence>
<dbReference type="KEGG" id="aca:ACP_2428"/>
<dbReference type="HOGENOM" id="CLU_1881247_0_0_0"/>
<feature type="transmembrane region" description="Helical" evidence="1">
    <location>
        <begin position="95"/>
        <end position="124"/>
    </location>
</feature>
<proteinExistence type="predicted"/>
<dbReference type="AlphaFoldDB" id="C1F1C2"/>
<gene>
    <name evidence="2" type="ordered locus">ACP_2428</name>
</gene>
<keyword evidence="3" id="KW-1185">Reference proteome</keyword>
<name>C1F1C2_ACIC5</name>
<feature type="transmembrane region" description="Helical" evidence="1">
    <location>
        <begin position="66"/>
        <end position="89"/>
    </location>
</feature>
<reference evidence="2 3" key="1">
    <citation type="journal article" date="2009" name="Appl. Environ. Microbiol.">
        <title>Three genomes from the phylum Acidobacteria provide insight into the lifestyles of these microorganisms in soils.</title>
        <authorList>
            <person name="Ward N.L."/>
            <person name="Challacombe J.F."/>
            <person name="Janssen P.H."/>
            <person name="Henrissat B."/>
            <person name="Coutinho P.M."/>
            <person name="Wu M."/>
            <person name="Xie G."/>
            <person name="Haft D.H."/>
            <person name="Sait M."/>
            <person name="Badger J."/>
            <person name="Barabote R.D."/>
            <person name="Bradley B."/>
            <person name="Brettin T.S."/>
            <person name="Brinkac L.M."/>
            <person name="Bruce D."/>
            <person name="Creasy T."/>
            <person name="Daugherty S.C."/>
            <person name="Davidsen T.M."/>
            <person name="DeBoy R.T."/>
            <person name="Detter J.C."/>
            <person name="Dodson R.J."/>
            <person name="Durkin A.S."/>
            <person name="Ganapathy A."/>
            <person name="Gwinn-Giglio M."/>
            <person name="Han C.S."/>
            <person name="Khouri H."/>
            <person name="Kiss H."/>
            <person name="Kothari S.P."/>
            <person name="Madupu R."/>
            <person name="Nelson K.E."/>
            <person name="Nelson W.C."/>
            <person name="Paulsen I."/>
            <person name="Penn K."/>
            <person name="Ren Q."/>
            <person name="Rosovitz M.J."/>
            <person name="Selengut J.D."/>
            <person name="Shrivastava S."/>
            <person name="Sullivan S.A."/>
            <person name="Tapia R."/>
            <person name="Thompson L.S."/>
            <person name="Watkins K.L."/>
            <person name="Yang Q."/>
            <person name="Yu C."/>
            <person name="Zafar N."/>
            <person name="Zhou L."/>
            <person name="Kuske C.R."/>
        </authorList>
    </citation>
    <scope>NUCLEOTIDE SEQUENCE [LARGE SCALE GENOMIC DNA]</scope>
    <source>
        <strain evidence="3">ATCC 51196 / DSM 11244 / BCRC 80197 / JCM 7670 / NBRC 15755 / NCIMB 13165 / 161</strain>
    </source>
</reference>
<dbReference type="InParanoid" id="C1F1C2"/>
<sequence>MGEGSGRLRLPRPPVLTWVEGAGDFFAHPNRLILMPLQPNPSSSVSPRGSAPVSPSPSSWMLRVEFFLRVMVRLYVGLIVLVLPWTHFWTENRLLLYYALAAKIAMSGALRGVISGLGILNIWIAMTDAIRYRES</sequence>
<dbReference type="eggNOG" id="ENOG50337X9">
    <property type="taxonomic scope" value="Bacteria"/>
</dbReference>
<evidence type="ECO:0000313" key="3">
    <source>
        <dbReference type="Proteomes" id="UP000002207"/>
    </source>
</evidence>
<accession>C1F1C2</accession>
<dbReference type="EMBL" id="CP001472">
    <property type="protein sequence ID" value="ACO33851.1"/>
    <property type="molecule type" value="Genomic_DNA"/>
</dbReference>
<keyword evidence="1" id="KW-0812">Transmembrane</keyword>
<organism evidence="2 3">
    <name type="scientific">Acidobacterium capsulatum (strain ATCC 51196 / DSM 11244 / BCRC 80197 / JCM 7670 / NBRC 15755 / NCIMB 13165 / 161)</name>
    <dbReference type="NCBI Taxonomy" id="240015"/>
    <lineage>
        <taxon>Bacteria</taxon>
        <taxon>Pseudomonadati</taxon>
        <taxon>Acidobacteriota</taxon>
        <taxon>Terriglobia</taxon>
        <taxon>Terriglobales</taxon>
        <taxon>Acidobacteriaceae</taxon>
        <taxon>Acidobacterium</taxon>
    </lineage>
</organism>